<evidence type="ECO:0000313" key="3">
    <source>
        <dbReference type="Proteomes" id="UP000669179"/>
    </source>
</evidence>
<keyword evidence="1" id="KW-0472">Membrane</keyword>
<comment type="caution">
    <text evidence="2">The sequence shown here is derived from an EMBL/GenBank/DDBJ whole genome shotgun (WGS) entry which is preliminary data.</text>
</comment>
<name>A0A939PPV0_9ACTN</name>
<proteinExistence type="predicted"/>
<reference evidence="2" key="1">
    <citation type="submission" date="2021-03" db="EMBL/GenBank/DDBJ databases">
        <authorList>
            <person name="Kanchanasin P."/>
            <person name="Saeng-In P."/>
            <person name="Phongsopitanun W."/>
            <person name="Yuki M."/>
            <person name="Kudo T."/>
            <person name="Ohkuma M."/>
            <person name="Tanasupawat S."/>
        </authorList>
    </citation>
    <scope>NUCLEOTIDE SEQUENCE</scope>
    <source>
        <strain evidence="2">GKU 128</strain>
    </source>
</reference>
<protein>
    <submittedName>
        <fullName evidence="2">Uncharacterized protein</fullName>
    </submittedName>
</protein>
<dbReference type="EMBL" id="JAGEOJ010000023">
    <property type="protein sequence ID" value="MBO2453993.1"/>
    <property type="molecule type" value="Genomic_DNA"/>
</dbReference>
<dbReference type="RefSeq" id="WP_208262060.1">
    <property type="nucleotide sequence ID" value="NZ_JAGEOJ010000023.1"/>
</dbReference>
<gene>
    <name evidence="2" type="ORF">J4573_43375</name>
</gene>
<evidence type="ECO:0000313" key="2">
    <source>
        <dbReference type="EMBL" id="MBO2453993.1"/>
    </source>
</evidence>
<dbReference type="Proteomes" id="UP000669179">
    <property type="component" value="Unassembled WGS sequence"/>
</dbReference>
<keyword evidence="1" id="KW-0812">Transmembrane</keyword>
<evidence type="ECO:0000256" key="1">
    <source>
        <dbReference type="SAM" id="Phobius"/>
    </source>
</evidence>
<keyword evidence="1" id="KW-1133">Transmembrane helix</keyword>
<dbReference type="AlphaFoldDB" id="A0A939PPV0"/>
<keyword evidence="3" id="KW-1185">Reference proteome</keyword>
<feature type="transmembrane region" description="Helical" evidence="1">
    <location>
        <begin position="26"/>
        <end position="45"/>
    </location>
</feature>
<sequence>MRAASVLVAVCAGAVALALALRGDAALAFDAVFVAFGAVVVRVVWDIRRQQRRILDQLEIQTRVLHNAARLAAQSLEEPRDQGPRA</sequence>
<accession>A0A939PPV0</accession>
<organism evidence="2 3">
    <name type="scientific">Actinomadura barringtoniae</name>
    <dbReference type="NCBI Taxonomy" id="1427535"/>
    <lineage>
        <taxon>Bacteria</taxon>
        <taxon>Bacillati</taxon>
        <taxon>Actinomycetota</taxon>
        <taxon>Actinomycetes</taxon>
        <taxon>Streptosporangiales</taxon>
        <taxon>Thermomonosporaceae</taxon>
        <taxon>Actinomadura</taxon>
    </lineage>
</organism>